<reference evidence="8" key="1">
    <citation type="submission" date="2013-06" db="EMBL/GenBank/DDBJ databases">
        <title>Complete Genome Sequence of Hyperthermophilic Palaeococcus pacificus DY20341T, Isolated from a Deep-Sea Hydrothermal Sediments.</title>
        <authorList>
            <person name="Zeng X."/>
            <person name="Shao Z."/>
        </authorList>
    </citation>
    <scope>NUCLEOTIDE SEQUENCE [LARGE SCALE GENOMIC DNA]</scope>
    <source>
        <strain evidence="8">DY20341</strain>
    </source>
</reference>
<dbReference type="SUPFAM" id="SSF46785">
    <property type="entry name" value="Winged helix' DNA-binding domain"/>
    <property type="match status" value="1"/>
</dbReference>
<sequence length="264" mass="30575">MAKDRMVELLQEHFELNLYEARAYVALVAFGVLTPAELASVSEVPAPRTYDVLRSLEKKGFAISQPGKVNKYRPVHPTNILEKFIEEWQERIKDELEAKRKAKEELIELMTPLIETEIPKYGVERVWVVRGIRNSTLKTKEMLEAVEKEILLADDGFIAINLENDLVKAVENGVSLKIVVTNAVLQRLQTSKLMALYREGKIELKAVDKMELPMLICDEEVFFALEDLAARYFNYETQIWIKDHRVVKLFKGKFNEYWEKAKKA</sequence>
<keyword evidence="3" id="KW-0238">DNA-binding</keyword>
<dbReference type="PANTHER" id="PTHR34293:SF1">
    <property type="entry name" value="HTH-TYPE TRANSCRIPTIONAL REGULATOR TRMBL2"/>
    <property type="match status" value="1"/>
</dbReference>
<evidence type="ECO:0000256" key="1">
    <source>
        <dbReference type="ARBA" id="ARBA00007287"/>
    </source>
</evidence>
<dbReference type="PANTHER" id="PTHR34293">
    <property type="entry name" value="HTH-TYPE TRANSCRIPTIONAL REGULATOR TRMBL2"/>
    <property type="match status" value="1"/>
</dbReference>
<evidence type="ECO:0000313" key="7">
    <source>
        <dbReference type="EMBL" id="AIF70002.1"/>
    </source>
</evidence>
<feature type="domain" description="Transcription regulator TrmB N-terminal" evidence="5">
    <location>
        <begin position="10"/>
        <end position="77"/>
    </location>
</feature>
<dbReference type="GeneID" id="24842715"/>
<dbReference type="Pfam" id="PF01978">
    <property type="entry name" value="TrmB"/>
    <property type="match status" value="1"/>
</dbReference>
<dbReference type="InterPro" id="IPR036390">
    <property type="entry name" value="WH_DNA-bd_sf"/>
</dbReference>
<gene>
    <name evidence="7" type="ORF">PAP_08070</name>
</gene>
<dbReference type="AlphaFoldDB" id="A0A075LVG5"/>
<evidence type="ECO:0000259" key="6">
    <source>
        <dbReference type="Pfam" id="PF11495"/>
    </source>
</evidence>
<accession>A0A075LVG5</accession>
<name>A0A075LVG5_9EURY</name>
<dbReference type="GO" id="GO:0003677">
    <property type="term" value="F:DNA binding"/>
    <property type="evidence" value="ECO:0007669"/>
    <property type="project" value="UniProtKB-KW"/>
</dbReference>
<proteinExistence type="inferred from homology"/>
<dbReference type="InterPro" id="IPR053499">
    <property type="entry name" value="HTH-type_TrmB_regulator"/>
</dbReference>
<dbReference type="Gene3D" id="1.10.10.10">
    <property type="entry name" value="Winged helix-like DNA-binding domain superfamily/Winged helix DNA-binding domain"/>
    <property type="match status" value="1"/>
</dbReference>
<keyword evidence="4" id="KW-0804">Transcription</keyword>
<protein>
    <submittedName>
        <fullName evidence="7">Transcriptional regulator</fullName>
    </submittedName>
</protein>
<evidence type="ECO:0000256" key="2">
    <source>
        <dbReference type="ARBA" id="ARBA00023015"/>
    </source>
</evidence>
<dbReference type="EMBL" id="CP006019">
    <property type="protein sequence ID" value="AIF70002.1"/>
    <property type="molecule type" value="Genomic_DNA"/>
</dbReference>
<dbReference type="Pfam" id="PF11495">
    <property type="entry name" value="Regulator_TrmB"/>
    <property type="match status" value="1"/>
</dbReference>
<dbReference type="InterPro" id="IPR036388">
    <property type="entry name" value="WH-like_DNA-bd_sf"/>
</dbReference>
<dbReference type="Proteomes" id="UP000027981">
    <property type="component" value="Chromosome"/>
</dbReference>
<evidence type="ECO:0000313" key="8">
    <source>
        <dbReference type="Proteomes" id="UP000027981"/>
    </source>
</evidence>
<comment type="similarity">
    <text evidence="1">Belongs to the transcriptional regulator TrmB family.</text>
</comment>
<dbReference type="InterPro" id="IPR002831">
    <property type="entry name" value="Tscrpt_reg_TrmB_N"/>
</dbReference>
<feature type="domain" description="Transcription regulator TrmB C-terminal" evidence="6">
    <location>
        <begin position="125"/>
        <end position="262"/>
    </location>
</feature>
<organism evidence="7 8">
    <name type="scientific">Palaeococcus pacificus DY20341</name>
    <dbReference type="NCBI Taxonomy" id="1343739"/>
    <lineage>
        <taxon>Archaea</taxon>
        <taxon>Methanobacteriati</taxon>
        <taxon>Methanobacteriota</taxon>
        <taxon>Thermococci</taxon>
        <taxon>Thermococcales</taxon>
        <taxon>Thermococcaceae</taxon>
        <taxon>Palaeococcus</taxon>
    </lineage>
</organism>
<keyword evidence="2" id="KW-0805">Transcription regulation</keyword>
<dbReference type="eggNOG" id="arCOG02037">
    <property type="taxonomic scope" value="Archaea"/>
</dbReference>
<dbReference type="InterPro" id="IPR051797">
    <property type="entry name" value="TrmB-like"/>
</dbReference>
<dbReference type="HOGENOM" id="CLU_072493_0_2_2"/>
<dbReference type="InterPro" id="IPR021586">
    <property type="entry name" value="Tscrpt_reg_TrmB_C"/>
</dbReference>
<reference evidence="7 8" key="2">
    <citation type="journal article" date="2015" name="Genome Announc.">
        <title>Complete Genome Sequence of Hyperthermophilic Piezophilic Archaeon Palaeococcus pacificus DY20341T, Isolated from Deep-Sea Hydrothermal Sediments.</title>
        <authorList>
            <person name="Zeng X."/>
            <person name="Jebbar M."/>
            <person name="Shao Z."/>
        </authorList>
    </citation>
    <scope>NUCLEOTIDE SEQUENCE [LARGE SCALE GENOMIC DNA]</scope>
    <source>
        <strain evidence="7 8">DY20341</strain>
    </source>
</reference>
<dbReference type="OrthoDB" id="30795at2157"/>
<evidence type="ECO:0000256" key="3">
    <source>
        <dbReference type="ARBA" id="ARBA00023125"/>
    </source>
</evidence>
<dbReference type="Gene3D" id="3.30.870.10">
    <property type="entry name" value="Endonuclease Chain A"/>
    <property type="match status" value="1"/>
</dbReference>
<evidence type="ECO:0000256" key="4">
    <source>
        <dbReference type="ARBA" id="ARBA00023163"/>
    </source>
</evidence>
<dbReference type="STRING" id="1343739.PAP_08070"/>
<dbReference type="KEGG" id="ppac:PAP_08070"/>
<dbReference type="NCBIfam" id="NF041141">
    <property type="entry name" value="tran_reg_TrmBL2"/>
    <property type="match status" value="1"/>
</dbReference>
<evidence type="ECO:0000259" key="5">
    <source>
        <dbReference type="Pfam" id="PF01978"/>
    </source>
</evidence>
<dbReference type="RefSeq" id="WP_048165499.1">
    <property type="nucleotide sequence ID" value="NZ_CP006019.1"/>
</dbReference>
<keyword evidence="8" id="KW-1185">Reference proteome</keyword>